<accession>A0A7Y5AQW2</accession>
<comment type="caution">
    <text evidence="1">The sequence shown here is derived from an EMBL/GenBank/DDBJ whole genome shotgun (WGS) entry which is preliminary data.</text>
</comment>
<dbReference type="RefSeq" id="WP_173501125.1">
    <property type="nucleotide sequence ID" value="NZ_JABSOD010000008.1"/>
</dbReference>
<name>A0A7Y5AQW2_9GAMM</name>
<proteinExistence type="predicted"/>
<keyword evidence="2" id="KW-1185">Reference proteome</keyword>
<dbReference type="Proteomes" id="UP000523161">
    <property type="component" value="Unassembled WGS sequence"/>
</dbReference>
<sequence length="89" mass="9804">MDLFIDDSFEGVLFSLPTPAVESVLRILEQIENYPTMSSLMKSLDGDLEAATAEGFTFLIRDNFQAVLGCLKVSLDDDGDIHAEITLFS</sequence>
<protein>
    <submittedName>
        <fullName evidence="1">Uncharacterized protein</fullName>
    </submittedName>
</protein>
<dbReference type="AlphaFoldDB" id="A0A7Y5AQW2"/>
<organism evidence="1 2">
    <name type="scientific">Rheinheimera lutimaris</name>
    <dbReference type="NCBI Taxonomy" id="2740584"/>
    <lineage>
        <taxon>Bacteria</taxon>
        <taxon>Pseudomonadati</taxon>
        <taxon>Pseudomonadota</taxon>
        <taxon>Gammaproteobacteria</taxon>
        <taxon>Chromatiales</taxon>
        <taxon>Chromatiaceae</taxon>
        <taxon>Rheinheimera</taxon>
    </lineage>
</organism>
<gene>
    <name evidence="1" type="ORF">HRH59_09990</name>
</gene>
<evidence type="ECO:0000313" key="1">
    <source>
        <dbReference type="EMBL" id="NRQ42882.1"/>
    </source>
</evidence>
<reference evidence="1 2" key="1">
    <citation type="submission" date="2020-06" db="EMBL/GenBank/DDBJ databases">
        <title>Rheinheimera sp. nov., a marine bacterium isolated from coastal.</title>
        <authorList>
            <person name="Yu Q."/>
            <person name="Qi Y."/>
            <person name="Pu J."/>
        </authorList>
    </citation>
    <scope>NUCLEOTIDE SEQUENCE [LARGE SCALE GENOMIC DNA]</scope>
    <source>
        <strain evidence="1 2">YQF-2</strain>
    </source>
</reference>
<evidence type="ECO:0000313" key="2">
    <source>
        <dbReference type="Proteomes" id="UP000523161"/>
    </source>
</evidence>
<dbReference type="EMBL" id="JABSOD010000008">
    <property type="protein sequence ID" value="NRQ42882.1"/>
    <property type="molecule type" value="Genomic_DNA"/>
</dbReference>